<gene>
    <name evidence="3" type="ORF">MCOS_LOCUS6948</name>
</gene>
<dbReference type="EMBL" id="UXSR01005310">
    <property type="protein sequence ID" value="VDD80945.1"/>
    <property type="molecule type" value="Genomic_DNA"/>
</dbReference>
<keyword evidence="4" id="KW-1185">Reference proteome</keyword>
<dbReference type="GO" id="GO:1990130">
    <property type="term" value="C:GATOR1 complex"/>
    <property type="evidence" value="ECO:0007669"/>
    <property type="project" value="TreeGrafter"/>
</dbReference>
<organism evidence="3 4">
    <name type="scientific">Mesocestoides corti</name>
    <name type="common">Flatworm</name>
    <dbReference type="NCBI Taxonomy" id="53468"/>
    <lineage>
        <taxon>Eukaryota</taxon>
        <taxon>Metazoa</taxon>
        <taxon>Spiralia</taxon>
        <taxon>Lophotrochozoa</taxon>
        <taxon>Platyhelminthes</taxon>
        <taxon>Cestoda</taxon>
        <taxon>Eucestoda</taxon>
        <taxon>Cyclophyllidea</taxon>
        <taxon>Mesocestoididae</taxon>
        <taxon>Mesocestoides</taxon>
    </lineage>
</organism>
<dbReference type="GO" id="GO:1904262">
    <property type="term" value="P:negative regulation of TORC1 signaling"/>
    <property type="evidence" value="ECO:0007669"/>
    <property type="project" value="TreeGrafter"/>
</dbReference>
<keyword evidence="1" id="KW-0472">Membrane</keyword>
<dbReference type="Pfam" id="PF12257">
    <property type="entry name" value="IML1"/>
    <property type="match status" value="1"/>
</dbReference>
<dbReference type="InterPro" id="IPR027244">
    <property type="entry name" value="IML1"/>
</dbReference>
<name>A0A3P6HPK8_MESCO</name>
<dbReference type="AlphaFoldDB" id="A0A3P6HPK8"/>
<reference evidence="3 4" key="1">
    <citation type="submission" date="2018-10" db="EMBL/GenBank/DDBJ databases">
        <authorList>
            <consortium name="Pathogen Informatics"/>
        </authorList>
    </citation>
    <scope>NUCLEOTIDE SEQUENCE [LARGE SCALE GENOMIC DNA]</scope>
</reference>
<sequence>MVQGLRKTCFRGYINEIWRKGENPSCGYVSDHTKLVYRSSSAVFNIFIQMSEEMWNFDEFGDLYFEKCVKFLRELILKTWANMLCTHDVTLILSTRVYVDVPCFEIPNTCVGQLYADFYKVIVQNERFTTDEWRRTLTQLMMEFKYYQHELRDYVLEHACVRLSPAREANILEALNLAITSRFQGYNLDRTFDRTGKVCLVISPGCGVFNADRDMVSFTKQRVLDLGVTVDLVCLGSQPLHAVPLFVFQLSKLIYVNCVIFSLLILLMSTLPHNCSRPASLGVDWKSLTMPALLPLTTDFFPAPTSLLGEDYMVHEYRVVLITMSEDEWKKHFKVRQGLFA</sequence>
<dbReference type="PANTHER" id="PTHR13179">
    <property type="entry name" value="DEP DOMAIN CONTAINING PROTEIN 5"/>
    <property type="match status" value="1"/>
</dbReference>
<dbReference type="GO" id="GO:0010508">
    <property type="term" value="P:positive regulation of autophagy"/>
    <property type="evidence" value="ECO:0007669"/>
    <property type="project" value="TreeGrafter"/>
</dbReference>
<accession>A0A3P6HPK8</accession>
<feature type="transmembrane region" description="Helical" evidence="1">
    <location>
        <begin position="253"/>
        <end position="271"/>
    </location>
</feature>
<proteinExistence type="predicted"/>
<evidence type="ECO:0000313" key="3">
    <source>
        <dbReference type="EMBL" id="VDD80945.1"/>
    </source>
</evidence>
<evidence type="ECO:0000256" key="1">
    <source>
        <dbReference type="SAM" id="Phobius"/>
    </source>
</evidence>
<feature type="domain" description="Vacuolar membrane-associated protein Iml1 N-terminal" evidence="2">
    <location>
        <begin position="10"/>
        <end position="248"/>
    </location>
</feature>
<keyword evidence="1" id="KW-0812">Transmembrane</keyword>
<evidence type="ECO:0000313" key="4">
    <source>
        <dbReference type="Proteomes" id="UP000267029"/>
    </source>
</evidence>
<dbReference type="InterPro" id="IPR048255">
    <property type="entry name" value="IML1_N"/>
</dbReference>
<dbReference type="GO" id="GO:0005096">
    <property type="term" value="F:GTPase activator activity"/>
    <property type="evidence" value="ECO:0007669"/>
    <property type="project" value="InterPro"/>
</dbReference>
<dbReference type="PANTHER" id="PTHR13179:SF8">
    <property type="entry name" value="GATOR COMPLEX PROTEIN DEPDC5"/>
    <property type="match status" value="1"/>
</dbReference>
<dbReference type="Proteomes" id="UP000267029">
    <property type="component" value="Unassembled WGS sequence"/>
</dbReference>
<dbReference type="GO" id="GO:0005765">
    <property type="term" value="C:lysosomal membrane"/>
    <property type="evidence" value="ECO:0007669"/>
    <property type="project" value="TreeGrafter"/>
</dbReference>
<evidence type="ECO:0000259" key="2">
    <source>
        <dbReference type="Pfam" id="PF12257"/>
    </source>
</evidence>
<dbReference type="STRING" id="53468.A0A3P6HPK8"/>
<protein>
    <recommendedName>
        <fullName evidence="2">Vacuolar membrane-associated protein Iml1 N-terminal domain-containing protein</fullName>
    </recommendedName>
</protein>
<dbReference type="GO" id="GO:0034198">
    <property type="term" value="P:cellular response to amino acid starvation"/>
    <property type="evidence" value="ECO:0007669"/>
    <property type="project" value="TreeGrafter"/>
</dbReference>
<keyword evidence="1" id="KW-1133">Transmembrane helix</keyword>
<dbReference type="OrthoDB" id="39497at2759"/>